<name>A0A091EEH1_FUKDA</name>
<dbReference type="eggNOG" id="KOG2392">
    <property type="taxonomic scope" value="Eukaryota"/>
</dbReference>
<dbReference type="GO" id="GO:0005615">
    <property type="term" value="C:extracellular space"/>
    <property type="evidence" value="ECO:0007669"/>
    <property type="project" value="InterPro"/>
</dbReference>
<dbReference type="InterPro" id="IPR000240">
    <property type="entry name" value="Serpin_B9/Maspin"/>
</dbReference>
<accession>A0A091EEH1</accession>
<protein>
    <recommendedName>
        <fullName evidence="7">Leukocyte elastase inhibitor</fullName>
    </recommendedName>
    <alternativeName>
        <fullName evidence="8">Serpin B1</fullName>
    </alternativeName>
</protein>
<evidence type="ECO:0000313" key="10">
    <source>
        <dbReference type="EMBL" id="KFO33736.1"/>
    </source>
</evidence>
<dbReference type="PRINTS" id="PR00676">
    <property type="entry name" value="MASPIN"/>
</dbReference>
<dbReference type="InterPro" id="IPR023796">
    <property type="entry name" value="Serpin_dom"/>
</dbReference>
<dbReference type="GO" id="GO:0032691">
    <property type="term" value="P:negative regulation of interleukin-1 beta production"/>
    <property type="evidence" value="ECO:0007669"/>
    <property type="project" value="TreeGrafter"/>
</dbReference>
<proteinExistence type="inferred from homology"/>
<evidence type="ECO:0000256" key="4">
    <source>
        <dbReference type="ARBA" id="ARBA00022690"/>
    </source>
</evidence>
<evidence type="ECO:0000256" key="2">
    <source>
        <dbReference type="ARBA" id="ARBA00006426"/>
    </source>
</evidence>
<dbReference type="Gene3D" id="3.30.497.10">
    <property type="entry name" value="Antithrombin, subunit I, domain 2"/>
    <property type="match status" value="1"/>
</dbReference>
<dbReference type="PANTHER" id="PTHR11461:SF180">
    <property type="entry name" value="LEUKOCYTE ELASTASE INHIBITOR"/>
    <property type="match status" value="1"/>
</dbReference>
<dbReference type="GO" id="GO:0004867">
    <property type="term" value="F:serine-type endopeptidase inhibitor activity"/>
    <property type="evidence" value="ECO:0007669"/>
    <property type="project" value="UniProtKB-KW"/>
</dbReference>
<feature type="domain" description="Serpin" evidence="9">
    <location>
        <begin position="13"/>
        <end position="377"/>
    </location>
</feature>
<dbReference type="OMA" id="YFNAAWA"/>
<dbReference type="GO" id="GO:0005737">
    <property type="term" value="C:cytoplasm"/>
    <property type="evidence" value="ECO:0007669"/>
    <property type="project" value="UniProtKB-SubCell"/>
</dbReference>
<evidence type="ECO:0000256" key="6">
    <source>
        <dbReference type="ARBA" id="ARBA00022990"/>
    </source>
</evidence>
<dbReference type="SMART" id="SM00093">
    <property type="entry name" value="SERPIN"/>
    <property type="match status" value="1"/>
</dbReference>
<keyword evidence="11" id="KW-1185">Reference proteome</keyword>
<dbReference type="Gene3D" id="2.30.39.10">
    <property type="entry name" value="Alpha-1-antitrypsin, domain 1"/>
    <property type="match status" value="1"/>
</dbReference>
<evidence type="ECO:0000256" key="1">
    <source>
        <dbReference type="ARBA" id="ARBA00004496"/>
    </source>
</evidence>
<comment type="similarity">
    <text evidence="2">Belongs to the serpin family. Ov-serpin subfamily.</text>
</comment>
<dbReference type="STRING" id="885580.ENSFDAP00000017316"/>
<evidence type="ECO:0000256" key="7">
    <source>
        <dbReference type="ARBA" id="ARBA00073281"/>
    </source>
</evidence>
<sequence>MEPLSTANTAFALDIFLLLCKNDRTGNVFISPYSISSAMGMVFLGTRGDTAAQLSKALHFDMVKDVHSGFQSLNAKLNKHGASYTLKLANRLYGEKTYDFLPEFLASTKKMYGAEMVSVDFQDDTENTRKKINKWVKEQTEGKIPELLAPGVLDDTSKLVLVNAIYFKGMWQEKFLKSDTIDMPFRLNKKDTKTVKMMCQTARFPYGYIKELKCQVLELPYQGQKVSMIILLPDDIEDDTTGLEEIEKQLTLEKLREWTEDLETIEVNVQLPRFKLEKSYSLNDSLAHLGVRDLFSSSKADLSGISRARDLSISKIIHKAFVEMNEEGTEAAAATAGVAVFAMLTQEVNFSANHPFIFIIKDNTIDESLFIGRFASP</sequence>
<evidence type="ECO:0000313" key="11">
    <source>
        <dbReference type="Proteomes" id="UP000028990"/>
    </source>
</evidence>
<dbReference type="InterPro" id="IPR000215">
    <property type="entry name" value="Serpin_fam"/>
</dbReference>
<dbReference type="Proteomes" id="UP000028990">
    <property type="component" value="Unassembled WGS sequence"/>
</dbReference>
<keyword evidence="5" id="KW-0722">Serine protease inhibitor</keyword>
<dbReference type="FunFam" id="2.30.39.10:FF:000014">
    <property type="entry name" value="Serpin family B member 9"/>
    <property type="match status" value="1"/>
</dbReference>
<dbReference type="MEROPS" id="I04.006"/>
<organism evidence="10 11">
    <name type="scientific">Fukomys damarensis</name>
    <name type="common">Damaraland mole rat</name>
    <name type="synonym">Cryptomys damarensis</name>
    <dbReference type="NCBI Taxonomy" id="885580"/>
    <lineage>
        <taxon>Eukaryota</taxon>
        <taxon>Metazoa</taxon>
        <taxon>Chordata</taxon>
        <taxon>Craniata</taxon>
        <taxon>Vertebrata</taxon>
        <taxon>Euteleostomi</taxon>
        <taxon>Mammalia</taxon>
        <taxon>Eutheria</taxon>
        <taxon>Euarchontoglires</taxon>
        <taxon>Glires</taxon>
        <taxon>Rodentia</taxon>
        <taxon>Hystricomorpha</taxon>
        <taxon>Bathyergidae</taxon>
        <taxon>Fukomys</taxon>
    </lineage>
</organism>
<evidence type="ECO:0000256" key="8">
    <source>
        <dbReference type="ARBA" id="ARBA00079383"/>
    </source>
</evidence>
<keyword evidence="6" id="KW-0007">Acetylation</keyword>
<evidence type="ECO:0000256" key="5">
    <source>
        <dbReference type="ARBA" id="ARBA00022900"/>
    </source>
</evidence>
<dbReference type="InterPro" id="IPR023795">
    <property type="entry name" value="Serpin_CS"/>
</dbReference>
<dbReference type="EMBL" id="KN122054">
    <property type="protein sequence ID" value="KFO33736.1"/>
    <property type="molecule type" value="Genomic_DNA"/>
</dbReference>
<dbReference type="AlphaFoldDB" id="A0A091EEH1"/>
<dbReference type="InterPro" id="IPR042185">
    <property type="entry name" value="Serpin_sf_2"/>
</dbReference>
<dbReference type="PANTHER" id="PTHR11461">
    <property type="entry name" value="SERINE PROTEASE INHIBITOR, SERPIN"/>
    <property type="match status" value="1"/>
</dbReference>
<gene>
    <name evidence="10" type="ORF">H920_04730</name>
</gene>
<dbReference type="OrthoDB" id="671595at2759"/>
<dbReference type="Pfam" id="PF00079">
    <property type="entry name" value="Serpin"/>
    <property type="match status" value="1"/>
</dbReference>
<dbReference type="InterPro" id="IPR042178">
    <property type="entry name" value="Serpin_sf_1"/>
</dbReference>
<evidence type="ECO:0000259" key="9">
    <source>
        <dbReference type="SMART" id="SM00093"/>
    </source>
</evidence>
<keyword evidence="3" id="KW-0963">Cytoplasm</keyword>
<dbReference type="FunFam" id="3.30.497.10:FF:000001">
    <property type="entry name" value="Serine protease inhibitor"/>
    <property type="match status" value="1"/>
</dbReference>
<keyword evidence="4" id="KW-0646">Protease inhibitor</keyword>
<dbReference type="SUPFAM" id="SSF56574">
    <property type="entry name" value="Serpins"/>
    <property type="match status" value="1"/>
</dbReference>
<comment type="subcellular location">
    <subcellularLocation>
        <location evidence="1">Cytoplasm</location>
    </subcellularLocation>
</comment>
<evidence type="ECO:0000256" key="3">
    <source>
        <dbReference type="ARBA" id="ARBA00022490"/>
    </source>
</evidence>
<dbReference type="PROSITE" id="PS00284">
    <property type="entry name" value="SERPIN"/>
    <property type="match status" value="1"/>
</dbReference>
<dbReference type="InterPro" id="IPR036186">
    <property type="entry name" value="Serpin_sf"/>
</dbReference>
<reference evidence="10 11" key="1">
    <citation type="submission" date="2013-11" db="EMBL/GenBank/DDBJ databases">
        <title>The Damaraland mole rat (Fukomys damarensis) genome and evolution of African mole rats.</title>
        <authorList>
            <person name="Gladyshev V.N."/>
            <person name="Fang X."/>
        </authorList>
    </citation>
    <scope>NUCLEOTIDE SEQUENCE [LARGE SCALE GENOMIC DNA]</scope>
    <source>
        <tissue evidence="10">Liver</tissue>
    </source>
</reference>